<dbReference type="Gene3D" id="2.170.15.10">
    <property type="entry name" value="Proaerolysin, chain A, domain 3"/>
    <property type="match status" value="1"/>
</dbReference>
<protein>
    <recommendedName>
        <fullName evidence="3">Pesticidal protein</fullName>
    </recommendedName>
</protein>
<dbReference type="EMBL" id="NVOI01000197">
    <property type="protein sequence ID" value="PGG78661.1"/>
    <property type="molecule type" value="Genomic_DNA"/>
</dbReference>
<dbReference type="CDD" id="cd20226">
    <property type="entry name" value="PFM_Cry51Aa-like"/>
    <property type="match status" value="1"/>
</dbReference>
<evidence type="ECO:0000313" key="2">
    <source>
        <dbReference type="Proteomes" id="UP000225320"/>
    </source>
</evidence>
<sequence length="298" mass="32293">MAIFNFDAKVVEFINWWTAEFGGKDPRNIQIGYENRDINVVPSSSNPSVNVIPKLARSSVQELQNNTSVTQTQELAFSETTTESQSSTTTHGASFSTTVTSVTQFTAEVNFKAIGSSIEQTIGVSMTGEYNYSSSLTKTTEKSRSWILTQPVVVPPFSRVTCTLLIYNAPFSVPVDLNCNVFGTLGGDFLASYTYTVISTGRTVNTSITASQMTLTSWPGKPSEIIGIAPKHGLIFKGTGTQAAVNGLYSTVKFVESPLPGHQGEKRTYYLPAQPVNEDDLISSVFSNIPIINPVSNL</sequence>
<dbReference type="AlphaFoldDB" id="A0A2B7V2Z3"/>
<dbReference type="InterPro" id="IPR004991">
    <property type="entry name" value="Aerolysin-like"/>
</dbReference>
<dbReference type="SUPFAM" id="SSF56973">
    <property type="entry name" value="Aerolisin/ETX pore-forming domain"/>
    <property type="match status" value="1"/>
</dbReference>
<proteinExistence type="predicted"/>
<evidence type="ECO:0008006" key="3">
    <source>
        <dbReference type="Google" id="ProtNLM"/>
    </source>
</evidence>
<dbReference type="Proteomes" id="UP000225320">
    <property type="component" value="Unassembled WGS sequence"/>
</dbReference>
<evidence type="ECO:0000313" key="1">
    <source>
        <dbReference type="EMBL" id="PGG78661.1"/>
    </source>
</evidence>
<dbReference type="PIRSF" id="PIRSF026584">
    <property type="entry name" value="Delta_tox"/>
    <property type="match status" value="1"/>
</dbReference>
<gene>
    <name evidence="1" type="ORF">CON73_31195</name>
</gene>
<dbReference type="InterPro" id="IPR011218">
    <property type="entry name" value="Insecticidal_delta_endotoxin"/>
</dbReference>
<organism evidence="1 2">
    <name type="scientific">Bacillus toyonensis</name>
    <dbReference type="NCBI Taxonomy" id="155322"/>
    <lineage>
        <taxon>Bacteria</taxon>
        <taxon>Bacillati</taxon>
        <taxon>Bacillota</taxon>
        <taxon>Bacilli</taxon>
        <taxon>Bacillales</taxon>
        <taxon>Bacillaceae</taxon>
        <taxon>Bacillus</taxon>
        <taxon>Bacillus cereus group</taxon>
    </lineage>
</organism>
<dbReference type="Pfam" id="PF03318">
    <property type="entry name" value="ETX_MTX2"/>
    <property type="match status" value="1"/>
</dbReference>
<reference evidence="1 2" key="1">
    <citation type="submission" date="2017-09" db="EMBL/GenBank/DDBJ databases">
        <title>Large-scale bioinformatics analysis of Bacillus genomes uncovers conserved roles of natural products in bacterial physiology.</title>
        <authorList>
            <consortium name="Agbiome Team Llc"/>
            <person name="Bleich R.M."/>
            <person name="Grubbs K.J."/>
            <person name="Santa Maria K.C."/>
            <person name="Allen S.E."/>
            <person name="Farag S."/>
            <person name="Shank E.A."/>
            <person name="Bowers A."/>
        </authorList>
    </citation>
    <scope>NUCLEOTIDE SEQUENCE [LARGE SCALE GENOMIC DNA]</scope>
    <source>
        <strain evidence="1 2">AFS094862</strain>
    </source>
</reference>
<dbReference type="RefSeq" id="WP_098099663.1">
    <property type="nucleotide sequence ID" value="NZ_JBALMW010000328.1"/>
</dbReference>
<accession>A0A2B7V2Z3</accession>
<name>A0A2B7V2Z3_9BACI</name>
<comment type="caution">
    <text evidence="1">The sequence shown here is derived from an EMBL/GenBank/DDBJ whole genome shotgun (WGS) entry which is preliminary data.</text>
</comment>